<keyword evidence="6 8" id="KW-1133">Transmembrane helix</keyword>
<keyword evidence="4" id="KW-1003">Cell membrane</keyword>
<evidence type="ECO:0000256" key="6">
    <source>
        <dbReference type="ARBA" id="ARBA00022989"/>
    </source>
</evidence>
<name>A0A2A4YVT0_9PROT</name>
<comment type="caution">
    <text evidence="9">The sequence shown here is derived from an EMBL/GenBank/DDBJ whole genome shotgun (WGS) entry which is preliminary data.</text>
</comment>
<feature type="transmembrane region" description="Helical" evidence="8">
    <location>
        <begin position="311"/>
        <end position="341"/>
    </location>
</feature>
<comment type="subcellular location">
    <subcellularLocation>
        <location evidence="1">Cell membrane</location>
        <topology evidence="1">Multi-pass membrane protein</topology>
    </subcellularLocation>
</comment>
<comment type="similarity">
    <text evidence="2">Belongs to the autoinducer-2 exporter (AI-2E) (TC 2.A.86) family.</text>
</comment>
<dbReference type="GO" id="GO:0055085">
    <property type="term" value="P:transmembrane transport"/>
    <property type="evidence" value="ECO:0007669"/>
    <property type="project" value="TreeGrafter"/>
</dbReference>
<dbReference type="GO" id="GO:0005886">
    <property type="term" value="C:plasma membrane"/>
    <property type="evidence" value="ECO:0007669"/>
    <property type="project" value="UniProtKB-SubCell"/>
</dbReference>
<dbReference type="AlphaFoldDB" id="A0A2A4YVT0"/>
<feature type="transmembrane region" description="Helical" evidence="8">
    <location>
        <begin position="218"/>
        <end position="244"/>
    </location>
</feature>
<feature type="transmembrane region" description="Helical" evidence="8">
    <location>
        <begin position="12"/>
        <end position="41"/>
    </location>
</feature>
<accession>A0A2A4YVT0</accession>
<dbReference type="InterPro" id="IPR002549">
    <property type="entry name" value="AI-2E-like"/>
</dbReference>
<dbReference type="Pfam" id="PF01594">
    <property type="entry name" value="AI-2E_transport"/>
    <property type="match status" value="1"/>
</dbReference>
<keyword evidence="7 8" id="KW-0472">Membrane</keyword>
<evidence type="ECO:0000256" key="1">
    <source>
        <dbReference type="ARBA" id="ARBA00004651"/>
    </source>
</evidence>
<evidence type="ECO:0000256" key="2">
    <source>
        <dbReference type="ARBA" id="ARBA00009773"/>
    </source>
</evidence>
<keyword evidence="3" id="KW-0813">Transport</keyword>
<reference key="1">
    <citation type="submission" date="2017-08" db="EMBL/GenBank/DDBJ databases">
        <title>A dynamic microbial community with high functional redundancy inhabits the cold, oxic subseafloor aquifer.</title>
        <authorList>
            <person name="Tully B.J."/>
            <person name="Wheat C.G."/>
            <person name="Glazer B.T."/>
            <person name="Huber J.A."/>
        </authorList>
    </citation>
    <scope>NUCLEOTIDE SEQUENCE [LARGE SCALE GENOMIC DNA]</scope>
</reference>
<evidence type="ECO:0000256" key="5">
    <source>
        <dbReference type="ARBA" id="ARBA00022692"/>
    </source>
</evidence>
<evidence type="ECO:0000313" key="9">
    <source>
        <dbReference type="EMBL" id="PCI98963.1"/>
    </source>
</evidence>
<feature type="transmembrane region" description="Helical" evidence="8">
    <location>
        <begin position="61"/>
        <end position="82"/>
    </location>
</feature>
<evidence type="ECO:0000256" key="3">
    <source>
        <dbReference type="ARBA" id="ARBA00022448"/>
    </source>
</evidence>
<evidence type="ECO:0000256" key="4">
    <source>
        <dbReference type="ARBA" id="ARBA00022475"/>
    </source>
</evidence>
<evidence type="ECO:0000256" key="7">
    <source>
        <dbReference type="ARBA" id="ARBA00023136"/>
    </source>
</evidence>
<dbReference type="PANTHER" id="PTHR21716:SF53">
    <property type="entry name" value="PERMEASE PERM-RELATED"/>
    <property type="match status" value="1"/>
</dbReference>
<feature type="transmembrane region" description="Helical" evidence="8">
    <location>
        <begin position="275"/>
        <end position="291"/>
    </location>
</feature>
<dbReference type="PANTHER" id="PTHR21716">
    <property type="entry name" value="TRANSMEMBRANE PROTEIN"/>
    <property type="match status" value="1"/>
</dbReference>
<feature type="transmembrane region" description="Helical" evidence="8">
    <location>
        <begin position="157"/>
        <end position="175"/>
    </location>
</feature>
<gene>
    <name evidence="9" type="ORF">COB13_12825</name>
</gene>
<sequence>MTLKQHSIFWSVAFIVFLLFVNAFSSIMLPFVAGMAIAYFLDPMADKLETWGCNRIWATTIIMALFSLIFILALLLILPMLFSQLSQLLQEIPDYIDRLQTFVETKGQQWFGEIYYEYFPNSDATSELSKQVSGIAGKLASIGTALIAKIWSGGMAIFSFISLLIVTPVVAFYLLNDWDRMIARIGSWVPLNHKDTVFSLAREMSSVLSGFIRGQGSVCLILAVYYALCLSLVGLDFGLVIGIIAGLISFIPYIGAIIGLILSVGLALIQFWPDYALISIVAVIFIVGQFLEGNILTPRMVGRHIGLHPVWLMFALFAFGVLFGFVGLLLAVPIAAMIGVLSRFVIGQYLQSPLYLGTGQQEMDFEPQAEATDLDELEKLDGV</sequence>
<proteinExistence type="inferred from homology"/>
<protein>
    <submittedName>
        <fullName evidence="9">AI-2E family transporter</fullName>
    </submittedName>
</protein>
<evidence type="ECO:0000256" key="8">
    <source>
        <dbReference type="SAM" id="Phobius"/>
    </source>
</evidence>
<dbReference type="EMBL" id="NVUS01000018">
    <property type="protein sequence ID" value="PCI98963.1"/>
    <property type="molecule type" value="Genomic_DNA"/>
</dbReference>
<organism evidence="9">
    <name type="scientific">OCS116 cluster bacterium</name>
    <dbReference type="NCBI Taxonomy" id="2030921"/>
    <lineage>
        <taxon>Bacteria</taxon>
        <taxon>Pseudomonadati</taxon>
        <taxon>Pseudomonadota</taxon>
        <taxon>Alphaproteobacteria</taxon>
        <taxon>OCS116 cluster</taxon>
    </lineage>
</organism>
<keyword evidence="5 8" id="KW-0812">Transmembrane</keyword>
<reference evidence="9" key="2">
    <citation type="journal article" date="2018" name="ISME J.">
        <title>A dynamic microbial community with high functional redundancy inhabits the cold, oxic subseafloor aquifer.</title>
        <authorList>
            <person name="Tully B.J."/>
            <person name="Wheat C.G."/>
            <person name="Glazer B.T."/>
            <person name="Huber J.A."/>
        </authorList>
    </citation>
    <scope>NUCLEOTIDE SEQUENCE</scope>
    <source>
        <strain evidence="9">NORP83</strain>
    </source>
</reference>